<evidence type="ECO:0000313" key="3">
    <source>
        <dbReference type="Proteomes" id="UP000037035"/>
    </source>
</evidence>
<organism evidence="2 3">
    <name type="scientific">Puccinia sorghi</name>
    <dbReference type="NCBI Taxonomy" id="27349"/>
    <lineage>
        <taxon>Eukaryota</taxon>
        <taxon>Fungi</taxon>
        <taxon>Dikarya</taxon>
        <taxon>Basidiomycota</taxon>
        <taxon>Pucciniomycotina</taxon>
        <taxon>Pucciniomycetes</taxon>
        <taxon>Pucciniales</taxon>
        <taxon>Pucciniaceae</taxon>
        <taxon>Puccinia</taxon>
    </lineage>
</organism>
<evidence type="ECO:0000256" key="1">
    <source>
        <dbReference type="SAM" id="MobiDB-lite"/>
    </source>
</evidence>
<feature type="region of interest" description="Disordered" evidence="1">
    <location>
        <begin position="46"/>
        <end position="104"/>
    </location>
</feature>
<evidence type="ECO:0000313" key="2">
    <source>
        <dbReference type="EMBL" id="KNZ53345.1"/>
    </source>
</evidence>
<comment type="caution">
    <text evidence="2">The sequence shown here is derived from an EMBL/GenBank/DDBJ whole genome shotgun (WGS) entry which is preliminary data.</text>
</comment>
<gene>
    <name evidence="2" type="ORF">VP01_326g8</name>
</gene>
<proteinExistence type="predicted"/>
<sequence length="314" mass="34776">MDPWNQSNSSVPSAQISTEVHQNANTAALARTSQLEAIIASLSKEVHSLKGSSTPPPTKAKKKSTATQHTTPKQSTTQVNPGLSSPAATSTPKRQIRANSAPAEVGNCKPRKLAKNLKSLKVNALFVHIKILWGLLMQDAVPKVPDLGTLQEFHQQFSNTKQVKQAAQQTQSPSLINTNEDQLFPKAQAESIKFGRQLIHLCFSNIRYTEGLMVCLGLRVWCPNLDEDSASLYNAAHRIAALTCFQDLVPACAYDHMNIDPSQANNMALLIQAYDHYVHWVVFSKYQKKLKQTGKLAEEAEIKKISQNRERKLL</sequence>
<dbReference type="AlphaFoldDB" id="A0A0L6UZT3"/>
<dbReference type="VEuPathDB" id="FungiDB:VP01_326g8"/>
<reference evidence="2 3" key="1">
    <citation type="submission" date="2015-08" db="EMBL/GenBank/DDBJ databases">
        <title>Next Generation Sequencing and Analysis of the Genome of Puccinia sorghi L Schw, the Causal Agent of Maize Common Rust.</title>
        <authorList>
            <person name="Rochi L."/>
            <person name="Burguener G."/>
            <person name="Darino M."/>
            <person name="Turjanski A."/>
            <person name="Kreff E."/>
            <person name="Dieguez M.J."/>
            <person name="Sacco F."/>
        </authorList>
    </citation>
    <scope>NUCLEOTIDE SEQUENCE [LARGE SCALE GENOMIC DNA]</scope>
    <source>
        <strain evidence="2 3">RO10H11247</strain>
    </source>
</reference>
<dbReference type="OrthoDB" id="2507590at2759"/>
<protein>
    <submittedName>
        <fullName evidence="2">Uncharacterized protein</fullName>
    </submittedName>
</protein>
<keyword evidence="3" id="KW-1185">Reference proteome</keyword>
<dbReference type="Proteomes" id="UP000037035">
    <property type="component" value="Unassembled WGS sequence"/>
</dbReference>
<feature type="compositionally biased region" description="Polar residues" evidence="1">
    <location>
        <begin position="68"/>
        <end position="93"/>
    </location>
</feature>
<dbReference type="EMBL" id="LAVV01008246">
    <property type="protein sequence ID" value="KNZ53345.1"/>
    <property type="molecule type" value="Genomic_DNA"/>
</dbReference>
<accession>A0A0L6UZT3</accession>
<dbReference type="STRING" id="27349.A0A0L6UZT3"/>
<name>A0A0L6UZT3_9BASI</name>